<dbReference type="EMBL" id="JBANQN010000002">
    <property type="protein sequence ID" value="KAK6798581.1"/>
    <property type="molecule type" value="Genomic_DNA"/>
</dbReference>
<organism evidence="1 2">
    <name type="scientific">Solanum bulbocastanum</name>
    <name type="common">Wild potato</name>
    <dbReference type="NCBI Taxonomy" id="147425"/>
    <lineage>
        <taxon>Eukaryota</taxon>
        <taxon>Viridiplantae</taxon>
        <taxon>Streptophyta</taxon>
        <taxon>Embryophyta</taxon>
        <taxon>Tracheophyta</taxon>
        <taxon>Spermatophyta</taxon>
        <taxon>Magnoliopsida</taxon>
        <taxon>eudicotyledons</taxon>
        <taxon>Gunneridae</taxon>
        <taxon>Pentapetalae</taxon>
        <taxon>asterids</taxon>
        <taxon>lamiids</taxon>
        <taxon>Solanales</taxon>
        <taxon>Solanaceae</taxon>
        <taxon>Solanoideae</taxon>
        <taxon>Solaneae</taxon>
        <taxon>Solanum</taxon>
    </lineage>
</organism>
<dbReference type="Proteomes" id="UP001371456">
    <property type="component" value="Unassembled WGS sequence"/>
</dbReference>
<evidence type="ECO:0000313" key="1">
    <source>
        <dbReference type="EMBL" id="KAK6798581.1"/>
    </source>
</evidence>
<accession>A0AAN8YNE9</accession>
<dbReference type="AlphaFoldDB" id="A0AAN8YNE9"/>
<protein>
    <submittedName>
        <fullName evidence="1">Uncharacterized protein</fullName>
    </submittedName>
</protein>
<keyword evidence="2" id="KW-1185">Reference proteome</keyword>
<gene>
    <name evidence="1" type="ORF">RDI58_006284</name>
</gene>
<sequence length="115" mass="12896">MLVELKGFEIVRIQLVAILTSIRMQLGMLSSNFFVQLLDVQQYQHLNAVLFHLVFLKKMESAQYKKVKMGAVQIRLQVPSAMAGDGLNPDFPDGAVAGPQYAAAKTLVWWDIENC</sequence>
<evidence type="ECO:0000313" key="2">
    <source>
        <dbReference type="Proteomes" id="UP001371456"/>
    </source>
</evidence>
<proteinExistence type="predicted"/>
<comment type="caution">
    <text evidence="1">The sequence shown here is derived from an EMBL/GenBank/DDBJ whole genome shotgun (WGS) entry which is preliminary data.</text>
</comment>
<name>A0AAN8YNE9_SOLBU</name>
<reference evidence="1 2" key="1">
    <citation type="submission" date="2024-02" db="EMBL/GenBank/DDBJ databases">
        <title>de novo genome assembly of Solanum bulbocastanum strain 11H21.</title>
        <authorList>
            <person name="Hosaka A.J."/>
        </authorList>
    </citation>
    <scope>NUCLEOTIDE SEQUENCE [LARGE SCALE GENOMIC DNA]</scope>
    <source>
        <tissue evidence="1">Young leaves</tissue>
    </source>
</reference>